<proteinExistence type="predicted"/>
<dbReference type="Gene3D" id="3.90.550.10">
    <property type="entry name" value="Spore Coat Polysaccharide Biosynthesis Protein SpsA, Chain A"/>
    <property type="match status" value="2"/>
</dbReference>
<keyword evidence="2" id="KW-0808">Transferase</keyword>
<sequence length="951" mass="108194">MDLILLVDDQDITENSPRLISKAGLEKIESICTKLVNGNILAISMYVQMRSAWPNVQKAIDEFTSWSYARSVNMFFVISVEDLHPETITYINFRGFLNLIITCDNEEEKLAAISKMIGSFNTLHPESKINISIWPESNERLYTHRRFIELKSININIAEPLFGPAKAGSTSLPENVAAQFKSSSPCCEIANKTIVINSKGELLICPSGVKGMDVGVNLFESSYEQLLMYKGMCTVLAGKTNTCINCDYKGRFQWEKKAGVQVEELINTGKSMGGAAPWNVFKMENIPQCNVQELGSSEQALYLEQFKIRLIKWAAHDAQLPDSGNNLPSVSIETPVFKGAWLIPCIESVLYQTSNRWVYYLLWDGGDDLSRRILGIVHELGHPKLKVFFFSNQGIARSRHVLSAGAVEDYIIPLDDDDMLGATIVEDLSGEAILKPWASIIRAKRRYIDENGVLVDMDEWFPFENRNYQHGMVTDLHNHCQPTLLNRKAYASTSGWEGFPDFYYAGEDCDIYLKLEEKGAIELYDKVLYYYRLNSKRTSHLLKPEGAYEMWRRLADKTIDRIGLPLQRVNAQPPFIYEQKSMPVFTKDMIDFVIAFYEADEKELHYAQRRPVSGQMPQYFELTGYNSFVQKFPAELVPFSRIELSFSCEQHVEGTLQIQITGSAMGNVVAAGKAEWKGKQEISKAVSIAIEWVAESGGQDLNLSLTFIPARHNSATIKVLFYELKEPILFARVFNVEKGYSKRILNRCIQSLRKIGIKNEAIHVIDEKRSSSVNRNKGFSLTKQPLVCFIDDDAEITSQEALDTMLAVMAEHGASLIGPRLITEDQKIFCADPFFNEKQRPVPRGIGESDDGRYQYISEVTWLPSTFLIVKREVMTAVNGFDEMYEGSQMEDVDLCLKARYRDFKCVYAGNASVLHYNNQRNDRFAENYQRFVQRWGNHKNLFKQINSANQ</sequence>
<accession>A0AAU7KAG4</accession>
<dbReference type="EMBL" id="CP157485">
    <property type="protein sequence ID" value="XBO49557.1"/>
    <property type="molecule type" value="Genomic_DNA"/>
</dbReference>
<dbReference type="InterPro" id="IPR029044">
    <property type="entry name" value="Nucleotide-diphossugar_trans"/>
</dbReference>
<dbReference type="Pfam" id="PF00535">
    <property type="entry name" value="Glycos_transf_2"/>
    <property type="match status" value="2"/>
</dbReference>
<feature type="domain" description="Glycosyltransferase 2-like" evidence="1">
    <location>
        <begin position="340"/>
        <end position="474"/>
    </location>
</feature>
<dbReference type="GO" id="GO:0016757">
    <property type="term" value="F:glycosyltransferase activity"/>
    <property type="evidence" value="ECO:0007669"/>
    <property type="project" value="UniProtKB-KW"/>
</dbReference>
<reference evidence="2" key="1">
    <citation type="submission" date="2024-05" db="EMBL/GenBank/DDBJ databases">
        <authorList>
            <person name="Kim S."/>
            <person name="Heo J."/>
            <person name="Choi H."/>
            <person name="Choi Y."/>
            <person name="Kwon S.-W."/>
            <person name="Kim Y."/>
        </authorList>
    </citation>
    <scope>NUCLEOTIDE SEQUENCE</scope>
    <source>
        <strain evidence="2">KACC 23697</strain>
    </source>
</reference>
<dbReference type="RefSeq" id="WP_406826870.1">
    <property type="nucleotide sequence ID" value="NZ_CP157485.1"/>
</dbReference>
<evidence type="ECO:0000313" key="2">
    <source>
        <dbReference type="EMBL" id="XBO49557.1"/>
    </source>
</evidence>
<dbReference type="InterPro" id="IPR001173">
    <property type="entry name" value="Glyco_trans_2-like"/>
</dbReference>
<dbReference type="AlphaFoldDB" id="A0AAU7KAG4"/>
<dbReference type="PANTHER" id="PTHR43179">
    <property type="entry name" value="RHAMNOSYLTRANSFERASE WBBL"/>
    <property type="match status" value="1"/>
</dbReference>
<gene>
    <name evidence="2" type="ORF">ABEG20_08085</name>
</gene>
<dbReference type="SUPFAM" id="SSF53448">
    <property type="entry name" value="Nucleotide-diphospho-sugar transferases"/>
    <property type="match status" value="2"/>
</dbReference>
<dbReference type="EC" id="2.4.-.-" evidence="2"/>
<feature type="domain" description="Glycosyltransferase 2-like" evidence="1">
    <location>
        <begin position="754"/>
        <end position="823"/>
    </location>
</feature>
<dbReference type="PANTHER" id="PTHR43179:SF7">
    <property type="entry name" value="RHAMNOSYLTRANSFERASE WBBL"/>
    <property type="match status" value="1"/>
</dbReference>
<name>A0AAU7KAG4_9SPHI</name>
<protein>
    <submittedName>
        <fullName evidence="2">Glycosyltransferase</fullName>
        <ecNumber evidence="2">2.4.-.-</ecNumber>
    </submittedName>
</protein>
<keyword evidence="2" id="KW-0328">Glycosyltransferase</keyword>
<organism evidence="2">
    <name type="scientific">Pedobacter sp. KACC 23697</name>
    <dbReference type="NCBI Taxonomy" id="3149230"/>
    <lineage>
        <taxon>Bacteria</taxon>
        <taxon>Pseudomonadati</taxon>
        <taxon>Bacteroidota</taxon>
        <taxon>Sphingobacteriia</taxon>
        <taxon>Sphingobacteriales</taxon>
        <taxon>Sphingobacteriaceae</taxon>
        <taxon>Pedobacter</taxon>
    </lineage>
</organism>
<evidence type="ECO:0000259" key="1">
    <source>
        <dbReference type="Pfam" id="PF00535"/>
    </source>
</evidence>